<dbReference type="InterPro" id="IPR027417">
    <property type="entry name" value="P-loop_NTPase"/>
</dbReference>
<dbReference type="eggNOG" id="COG3551">
    <property type="taxonomic scope" value="Bacteria"/>
</dbReference>
<proteinExistence type="predicted"/>
<dbReference type="EnsemblBacteria" id="ABA81139">
    <property type="protein sequence ID" value="ABA81139"/>
    <property type="gene ID" value="RSP_3538"/>
</dbReference>
<dbReference type="Gene3D" id="3.40.50.300">
    <property type="entry name" value="P-loop containing nucleotide triphosphate hydrolases"/>
    <property type="match status" value="1"/>
</dbReference>
<dbReference type="SUPFAM" id="SSF52540">
    <property type="entry name" value="P-loop containing nucleoside triphosphate hydrolases"/>
    <property type="match status" value="1"/>
</dbReference>
<gene>
    <name evidence="1" type="ORF">RSP_3538</name>
</gene>
<dbReference type="AlphaFoldDB" id="Q3IWE5"/>
<dbReference type="EMBL" id="CP000144">
    <property type="protein sequence ID" value="ABA81139.1"/>
    <property type="molecule type" value="Genomic_DNA"/>
</dbReference>
<dbReference type="PATRIC" id="fig|272943.9.peg.3979"/>
<accession>Q3IWE5</accession>
<dbReference type="KEGG" id="rsp:RSP_3538"/>
<sequence length="250" mass="28004">MMSMIDHGPDPTQTPIAVGAIGGSGTRVVARILKGAGVFMGTRLNESEDNLDFTERFRHREVLALPDGAFEARLRQFEGLSRAGMREAGQRHWGWKEPNTHVVIDRILAAYPKMRYVHLLRSGLDMAFSANQRQAWFWGPYFLERPVAEPPGPRDMLAYFCAVHRRISALADRPENRGRVLFLQYEALCARPEAEIVRLLDFLGLEPAQPVATLAALIAPPASIGRHREHDLSVFDPADLAYLKQTQPAP</sequence>
<evidence type="ECO:0000313" key="1">
    <source>
        <dbReference type="EMBL" id="ABA81139.1"/>
    </source>
</evidence>
<protein>
    <submittedName>
        <fullName evidence="1">Sulfotransferase domain protein</fullName>
    </submittedName>
</protein>
<reference evidence="2" key="1">
    <citation type="submission" date="2005-09" db="EMBL/GenBank/DDBJ databases">
        <title>Complete sequence of chromosome 2 of Rhodobacter sphaeroides 2.4.1.</title>
        <authorList>
            <person name="Copeland A."/>
            <person name="Lucas S."/>
            <person name="Lapidus A."/>
            <person name="Barry K."/>
            <person name="Detter J.C."/>
            <person name="Glavina T."/>
            <person name="Hammon N."/>
            <person name="Israni S."/>
            <person name="Pitluck S."/>
            <person name="Richardson P."/>
            <person name="Mackenzie C."/>
            <person name="Choudhary M."/>
            <person name="Larimer F."/>
            <person name="Hauser L.J."/>
            <person name="Land M."/>
            <person name="Donohue T.J."/>
            <person name="Kaplan S."/>
        </authorList>
    </citation>
    <scope>NUCLEOTIDE SEQUENCE [LARGE SCALE GENOMIC DNA]</scope>
    <source>
        <strain evidence="2">ATCC 17023 / DSM 158 / JCM 6121 / CCUG 31486 / LMG 2827 / NBRC 12203 / NCIMB 8253 / ATH 2.4.1.</strain>
    </source>
</reference>
<dbReference type="OrthoDB" id="9800698at2"/>
<keyword evidence="2" id="KW-1185">Reference proteome</keyword>
<name>Q3IWE5_CERS4</name>
<dbReference type="Proteomes" id="UP000002703">
    <property type="component" value="Chromosome 2"/>
</dbReference>
<dbReference type="Pfam" id="PF13469">
    <property type="entry name" value="Sulfotransfer_3"/>
    <property type="match status" value="1"/>
</dbReference>
<organism evidence="1 2">
    <name type="scientific">Cereibacter sphaeroides (strain ATCC 17023 / DSM 158 / JCM 6121 / CCUG 31486 / LMG 2827 / NBRC 12203 / NCIMB 8253 / ATH 2.4.1.)</name>
    <name type="common">Rhodobacter sphaeroides</name>
    <dbReference type="NCBI Taxonomy" id="272943"/>
    <lineage>
        <taxon>Bacteria</taxon>
        <taxon>Pseudomonadati</taxon>
        <taxon>Pseudomonadota</taxon>
        <taxon>Alphaproteobacteria</taxon>
        <taxon>Rhodobacterales</taxon>
        <taxon>Paracoccaceae</taxon>
        <taxon>Cereibacter</taxon>
    </lineage>
</organism>
<evidence type="ECO:0000313" key="2">
    <source>
        <dbReference type="Proteomes" id="UP000002703"/>
    </source>
</evidence>